<accession>A0A314Y3K0</accession>
<dbReference type="AlphaFoldDB" id="A0A314Y3K0"/>
<dbReference type="OrthoDB" id="6255506at2759"/>
<name>A0A314Y3K0_PRUYE</name>
<keyword evidence="3" id="KW-1185">Reference proteome</keyword>
<organism evidence="2 3">
    <name type="scientific">Prunus yedoensis var. nudiflora</name>
    <dbReference type="NCBI Taxonomy" id="2094558"/>
    <lineage>
        <taxon>Eukaryota</taxon>
        <taxon>Viridiplantae</taxon>
        <taxon>Streptophyta</taxon>
        <taxon>Embryophyta</taxon>
        <taxon>Tracheophyta</taxon>
        <taxon>Spermatophyta</taxon>
        <taxon>Magnoliopsida</taxon>
        <taxon>eudicotyledons</taxon>
        <taxon>Gunneridae</taxon>
        <taxon>Pentapetalae</taxon>
        <taxon>rosids</taxon>
        <taxon>fabids</taxon>
        <taxon>Rosales</taxon>
        <taxon>Rosaceae</taxon>
        <taxon>Amygdaloideae</taxon>
        <taxon>Amygdaleae</taxon>
        <taxon>Prunus</taxon>
    </lineage>
</organism>
<feature type="compositionally biased region" description="Acidic residues" evidence="1">
    <location>
        <begin position="132"/>
        <end position="141"/>
    </location>
</feature>
<sequence>MHVLNKYGGAERETKETSHKKFNEMCHFYDVIRVDVEERSNELRQEDEISLEDQRMLNSYLPLLREFIPTSEDGYAFDLYAEKEEMDMDTEDSSNPFPLLVQVDDEDLYGGPDESEYYTDDSNAENNPLNDYPEEISEGES</sequence>
<proteinExistence type="predicted"/>
<dbReference type="STRING" id="2094558.A0A314Y3K0"/>
<reference evidence="2 3" key="1">
    <citation type="submission" date="2018-02" db="EMBL/GenBank/DDBJ databases">
        <title>Draft genome of wild Prunus yedoensis var. nudiflora.</title>
        <authorList>
            <person name="Baek S."/>
            <person name="Kim J.-H."/>
            <person name="Choi K."/>
            <person name="Kim G.-B."/>
            <person name="Cho A."/>
            <person name="Jang H."/>
            <person name="Shin C.-H."/>
            <person name="Yu H.-J."/>
            <person name="Mun J.-H."/>
        </authorList>
    </citation>
    <scope>NUCLEOTIDE SEQUENCE [LARGE SCALE GENOMIC DNA]</scope>
    <source>
        <strain evidence="3">cv. Jeju island</strain>
        <tissue evidence="2">Leaf</tissue>
    </source>
</reference>
<feature type="region of interest" description="Disordered" evidence="1">
    <location>
        <begin position="85"/>
        <end position="141"/>
    </location>
</feature>
<protein>
    <submittedName>
        <fullName evidence="2">RNA-directed DNA methylation 4 isoform X4</fullName>
    </submittedName>
</protein>
<feature type="compositionally biased region" description="Acidic residues" evidence="1">
    <location>
        <begin position="103"/>
        <end position="123"/>
    </location>
</feature>
<comment type="caution">
    <text evidence="2">The sequence shown here is derived from an EMBL/GenBank/DDBJ whole genome shotgun (WGS) entry which is preliminary data.</text>
</comment>
<dbReference type="EMBL" id="PJQY01001738">
    <property type="protein sequence ID" value="PQQ00137.1"/>
    <property type="molecule type" value="Genomic_DNA"/>
</dbReference>
<evidence type="ECO:0000256" key="1">
    <source>
        <dbReference type="SAM" id="MobiDB-lite"/>
    </source>
</evidence>
<gene>
    <name evidence="2" type="ORF">Pyn_40352</name>
</gene>
<evidence type="ECO:0000313" key="2">
    <source>
        <dbReference type="EMBL" id="PQQ00137.1"/>
    </source>
</evidence>
<dbReference type="Proteomes" id="UP000250321">
    <property type="component" value="Unassembled WGS sequence"/>
</dbReference>
<evidence type="ECO:0000313" key="3">
    <source>
        <dbReference type="Proteomes" id="UP000250321"/>
    </source>
</evidence>